<organism evidence="1 2">
    <name type="scientific">Symbiodinium natans</name>
    <dbReference type="NCBI Taxonomy" id="878477"/>
    <lineage>
        <taxon>Eukaryota</taxon>
        <taxon>Sar</taxon>
        <taxon>Alveolata</taxon>
        <taxon>Dinophyceae</taxon>
        <taxon>Suessiales</taxon>
        <taxon>Symbiodiniaceae</taxon>
        <taxon>Symbiodinium</taxon>
    </lineage>
</organism>
<evidence type="ECO:0000313" key="2">
    <source>
        <dbReference type="Proteomes" id="UP000604046"/>
    </source>
</evidence>
<comment type="caution">
    <text evidence="1">The sequence shown here is derived from an EMBL/GenBank/DDBJ whole genome shotgun (WGS) entry which is preliminary data.</text>
</comment>
<protein>
    <submittedName>
        <fullName evidence="1">YghU protein</fullName>
    </submittedName>
</protein>
<dbReference type="SUPFAM" id="SSF54236">
    <property type="entry name" value="Ubiquitin-like"/>
    <property type="match status" value="1"/>
</dbReference>
<dbReference type="InterPro" id="IPR029071">
    <property type="entry name" value="Ubiquitin-like_domsf"/>
</dbReference>
<evidence type="ECO:0000313" key="1">
    <source>
        <dbReference type="EMBL" id="CAE7214927.1"/>
    </source>
</evidence>
<keyword evidence="2" id="KW-1185">Reference proteome</keyword>
<dbReference type="AlphaFoldDB" id="A0A812JT82"/>
<gene>
    <name evidence="1" type="primary">yghU</name>
    <name evidence="1" type="ORF">SNAT2548_LOCUS7495</name>
</gene>
<sequence length="361" mass="40360">MPRSKPKLTLNSSVSYDRRRLKSETKVFLYNTMEGPFEKLPKGVAKGLCSSSTLGHSIANRSRHGCIIAFGTAAFTYSSPQPSNWAEHGTGMERVRTLAEDLREVNEHRKGRSDGGRARIFRTHCLSRLRETAESSVDDCRDFTVALHRAERGLIAMDISACGLTLTQQIDQALEQFCTDLRRLEAEVLDLDRRRMEQLPFQRIIGARVSPHRKLVTVHIQTFSGAEFQVSCGLDENLVCLKEHIHASGGPRARDQQLVWSRGELAWIQDLETRMSDSFSLFYLGITDGDSAILYYVRFCHQCRGACRCVECHGRGVRFGCSACGQERPDCLQCAGPCRCPHCHGRASLCNGICKVCGEGE</sequence>
<reference evidence="1" key="1">
    <citation type="submission" date="2021-02" db="EMBL/GenBank/DDBJ databases">
        <authorList>
            <person name="Dougan E. K."/>
            <person name="Rhodes N."/>
            <person name="Thang M."/>
            <person name="Chan C."/>
        </authorList>
    </citation>
    <scope>NUCLEOTIDE SEQUENCE</scope>
</reference>
<dbReference type="Proteomes" id="UP000604046">
    <property type="component" value="Unassembled WGS sequence"/>
</dbReference>
<accession>A0A812JT82</accession>
<dbReference type="EMBL" id="CAJNDS010000524">
    <property type="protein sequence ID" value="CAE7214927.1"/>
    <property type="molecule type" value="Genomic_DNA"/>
</dbReference>
<dbReference type="OrthoDB" id="440801at2759"/>
<name>A0A812JT82_9DINO</name>
<proteinExistence type="predicted"/>